<dbReference type="CDD" id="cd00009">
    <property type="entry name" value="AAA"/>
    <property type="match status" value="1"/>
</dbReference>
<evidence type="ECO:0000256" key="3">
    <source>
        <dbReference type="ARBA" id="ARBA00023015"/>
    </source>
</evidence>
<dbReference type="GO" id="GO:0005524">
    <property type="term" value="F:ATP binding"/>
    <property type="evidence" value="ECO:0007669"/>
    <property type="project" value="UniProtKB-KW"/>
</dbReference>
<keyword evidence="10" id="KW-1185">Reference proteome</keyword>
<dbReference type="CDD" id="cd06225">
    <property type="entry name" value="HAMP"/>
    <property type="match status" value="1"/>
</dbReference>
<dbReference type="STRING" id="1193011.LEP1GSC058_1378"/>
<dbReference type="FunFam" id="3.40.50.300:FF:000006">
    <property type="entry name" value="DNA-binding transcriptional regulator NtrC"/>
    <property type="match status" value="1"/>
</dbReference>
<keyword evidence="6" id="KW-1133">Transmembrane helix</keyword>
<dbReference type="Pfam" id="PF02954">
    <property type="entry name" value="HTH_8"/>
    <property type="match status" value="1"/>
</dbReference>
<protein>
    <submittedName>
        <fullName evidence="9">Sigma-54 interaction domain protein</fullName>
    </submittedName>
</protein>
<keyword evidence="6" id="KW-0472">Membrane</keyword>
<keyword evidence="1" id="KW-0547">Nucleotide-binding</keyword>
<feature type="transmembrane region" description="Helical" evidence="6">
    <location>
        <begin position="37"/>
        <end position="56"/>
    </location>
</feature>
<dbReference type="PRINTS" id="PR01590">
    <property type="entry name" value="HTHFIS"/>
</dbReference>
<evidence type="ECO:0000256" key="1">
    <source>
        <dbReference type="ARBA" id="ARBA00022741"/>
    </source>
</evidence>
<feature type="transmembrane region" description="Helical" evidence="6">
    <location>
        <begin position="233"/>
        <end position="253"/>
    </location>
</feature>
<feature type="domain" description="HAMP" evidence="8">
    <location>
        <begin position="372"/>
        <end position="424"/>
    </location>
</feature>
<dbReference type="Proteomes" id="UP000014540">
    <property type="component" value="Unassembled WGS sequence"/>
</dbReference>
<dbReference type="Pfam" id="PF00672">
    <property type="entry name" value="HAMP"/>
    <property type="match status" value="1"/>
</dbReference>
<evidence type="ECO:0000256" key="2">
    <source>
        <dbReference type="ARBA" id="ARBA00022840"/>
    </source>
</evidence>
<keyword evidence="2" id="KW-0067">ATP-binding</keyword>
<dbReference type="InterPro" id="IPR003593">
    <property type="entry name" value="AAA+_ATPase"/>
</dbReference>
<feature type="coiled-coil region" evidence="5">
    <location>
        <begin position="412"/>
        <end position="439"/>
    </location>
</feature>
<keyword evidence="3" id="KW-0805">Transcription regulation</keyword>
<feature type="transmembrane region" description="Helical" evidence="6">
    <location>
        <begin position="351"/>
        <end position="370"/>
    </location>
</feature>
<dbReference type="SMART" id="SM00304">
    <property type="entry name" value="HAMP"/>
    <property type="match status" value="1"/>
</dbReference>
<evidence type="ECO:0000313" key="9">
    <source>
        <dbReference type="EMBL" id="EPG76355.1"/>
    </source>
</evidence>
<dbReference type="PANTHER" id="PTHR32071">
    <property type="entry name" value="TRANSCRIPTIONAL REGULATORY PROTEIN"/>
    <property type="match status" value="1"/>
</dbReference>
<sequence length="775" mass="88188">MYLQFLTLSFLIAVLLCLLGVLYCLEVRNKISGIKELTISFGCLVFLYSACVYASIELDPRGAQHRWISVTASLFAAVFFQGFFFKFPSKIFTKNSNIIFQIELLISFAVSVWFYWETRQESKTFHFNGHYWDLTATFQGRIVAFYSLLLSFGIVIVAVIQILRNQGQKRIALIGILFAFFLTFIVPTVFLTLFRLGQVDAYVFVNVFVISVIAGFFVFHVFFVSYGNLQTSLVVRILTIVLAMALSVSQVMLGGLSHSIENEYDSLQFARLADLKSLSASKNVIFISDILENPKNGISSDHPYVTVGFRSYFISKDGKPIVVYRNETAKVEVGFSYESYRNFIHRYILDWAIRLIASLFVLIVGFLIFMKISILNPLSELLQGVDRVEGGELTVQVEVRNRDEIGLLTKAFNSMVNTMREARQELQQYTSNLERTILERDSIYDAVPQERNLVNKTLIYASRSMQAVVDRVERIANKEQPVLITGETGTGKEIIAAFIHELGRGSDQPFVPINCAAVPVNLWESQIFGHSKGAFTDAKSDYAGLVTEAKGGTLFFDEIGEMPLEIQPKILRLLQERKYKNVGGRTELNAECRIIFATHRNLKEMASKGTFREDLYYRINVFEIGIPPLRERRSDIPFLVNRFLENYSKQMEIEKPSISEEVMDLFLQFSWPGNIRELENCIIRTLVHFKGDTINVTDLPSEIMELKNSKMENTSLTPVTNSAYIAGFEPLVSMYSRRLIEAALNQCAGNKSEAARLLKISRGKLQYQMRQLGME</sequence>
<keyword evidence="6" id="KW-0812">Transmembrane</keyword>
<dbReference type="Gene3D" id="3.40.50.300">
    <property type="entry name" value="P-loop containing nucleotide triphosphate hydrolases"/>
    <property type="match status" value="1"/>
</dbReference>
<dbReference type="PROSITE" id="PS50045">
    <property type="entry name" value="SIGMA54_INTERACT_4"/>
    <property type="match status" value="1"/>
</dbReference>
<evidence type="ECO:0000256" key="5">
    <source>
        <dbReference type="SAM" id="Coils"/>
    </source>
</evidence>
<dbReference type="Gene3D" id="6.10.340.10">
    <property type="match status" value="1"/>
</dbReference>
<dbReference type="SUPFAM" id="SSF158472">
    <property type="entry name" value="HAMP domain-like"/>
    <property type="match status" value="1"/>
</dbReference>
<evidence type="ECO:0000259" key="7">
    <source>
        <dbReference type="PROSITE" id="PS50045"/>
    </source>
</evidence>
<evidence type="ECO:0000256" key="6">
    <source>
        <dbReference type="SAM" id="Phobius"/>
    </source>
</evidence>
<accession>S3VIQ2</accession>
<dbReference type="Gene3D" id="1.10.8.60">
    <property type="match status" value="1"/>
</dbReference>
<dbReference type="InterPro" id="IPR025662">
    <property type="entry name" value="Sigma_54_int_dom_ATP-bd_1"/>
</dbReference>
<dbReference type="InterPro" id="IPR058031">
    <property type="entry name" value="AAA_lid_NorR"/>
</dbReference>
<evidence type="ECO:0000256" key="4">
    <source>
        <dbReference type="ARBA" id="ARBA00023163"/>
    </source>
</evidence>
<dbReference type="RefSeq" id="WP_016547627.1">
    <property type="nucleotide sequence ID" value="NZ_AKWZ02000001.1"/>
</dbReference>
<dbReference type="InterPro" id="IPR003660">
    <property type="entry name" value="HAMP_dom"/>
</dbReference>
<dbReference type="EMBL" id="AKWZ02000001">
    <property type="protein sequence ID" value="EPG76355.1"/>
    <property type="molecule type" value="Genomic_DNA"/>
</dbReference>
<dbReference type="SUPFAM" id="SSF46689">
    <property type="entry name" value="Homeodomain-like"/>
    <property type="match status" value="1"/>
</dbReference>
<feature type="transmembrane region" description="Helical" evidence="6">
    <location>
        <begin position="6"/>
        <end position="25"/>
    </location>
</feature>
<dbReference type="Pfam" id="PF25601">
    <property type="entry name" value="AAA_lid_14"/>
    <property type="match status" value="1"/>
</dbReference>
<feature type="transmembrane region" description="Helical" evidence="6">
    <location>
        <begin position="172"/>
        <end position="196"/>
    </location>
</feature>
<dbReference type="InterPro" id="IPR002078">
    <property type="entry name" value="Sigma_54_int"/>
</dbReference>
<keyword evidence="5" id="KW-0175">Coiled coil</keyword>
<dbReference type="OrthoDB" id="9771372at2"/>
<dbReference type="PROSITE" id="PS00688">
    <property type="entry name" value="SIGMA54_INTERACT_3"/>
    <property type="match status" value="1"/>
</dbReference>
<gene>
    <name evidence="9" type="ORF">LEP1GSC058_1378</name>
</gene>
<dbReference type="InterPro" id="IPR027417">
    <property type="entry name" value="P-loop_NTPase"/>
</dbReference>
<feature type="transmembrane region" description="Helical" evidence="6">
    <location>
        <begin position="97"/>
        <end position="116"/>
    </location>
</feature>
<dbReference type="PROSITE" id="PS50885">
    <property type="entry name" value="HAMP"/>
    <property type="match status" value="1"/>
</dbReference>
<evidence type="ECO:0000313" key="10">
    <source>
        <dbReference type="Proteomes" id="UP000014540"/>
    </source>
</evidence>
<keyword evidence="4" id="KW-0804">Transcription</keyword>
<name>S3VIQ2_9LEPT</name>
<proteinExistence type="predicted"/>
<feature type="transmembrane region" description="Helical" evidence="6">
    <location>
        <begin position="68"/>
        <end position="85"/>
    </location>
</feature>
<dbReference type="GO" id="GO:0043565">
    <property type="term" value="F:sequence-specific DNA binding"/>
    <property type="evidence" value="ECO:0007669"/>
    <property type="project" value="InterPro"/>
</dbReference>
<dbReference type="AlphaFoldDB" id="S3VIQ2"/>
<dbReference type="InterPro" id="IPR025944">
    <property type="entry name" value="Sigma_54_int_dom_CS"/>
</dbReference>
<dbReference type="Pfam" id="PF00158">
    <property type="entry name" value="Sigma54_activat"/>
    <property type="match status" value="1"/>
</dbReference>
<dbReference type="InterPro" id="IPR009057">
    <property type="entry name" value="Homeodomain-like_sf"/>
</dbReference>
<evidence type="ECO:0000259" key="8">
    <source>
        <dbReference type="PROSITE" id="PS50885"/>
    </source>
</evidence>
<dbReference type="InterPro" id="IPR002197">
    <property type="entry name" value="HTH_Fis"/>
</dbReference>
<feature type="transmembrane region" description="Helical" evidence="6">
    <location>
        <begin position="136"/>
        <end position="160"/>
    </location>
</feature>
<dbReference type="GO" id="GO:0006355">
    <property type="term" value="P:regulation of DNA-templated transcription"/>
    <property type="evidence" value="ECO:0007669"/>
    <property type="project" value="InterPro"/>
</dbReference>
<dbReference type="GO" id="GO:0007165">
    <property type="term" value="P:signal transduction"/>
    <property type="evidence" value="ECO:0007669"/>
    <property type="project" value="InterPro"/>
</dbReference>
<organism evidence="9 10">
    <name type="scientific">Leptospira fainei serovar Hurstbridge str. BUT 6</name>
    <dbReference type="NCBI Taxonomy" id="1193011"/>
    <lineage>
        <taxon>Bacteria</taxon>
        <taxon>Pseudomonadati</taxon>
        <taxon>Spirochaetota</taxon>
        <taxon>Spirochaetia</taxon>
        <taxon>Leptospirales</taxon>
        <taxon>Leptospiraceae</taxon>
        <taxon>Leptospira</taxon>
    </lineage>
</organism>
<dbReference type="GO" id="GO:0016020">
    <property type="term" value="C:membrane"/>
    <property type="evidence" value="ECO:0007669"/>
    <property type="project" value="InterPro"/>
</dbReference>
<dbReference type="Gene3D" id="1.10.10.60">
    <property type="entry name" value="Homeodomain-like"/>
    <property type="match status" value="1"/>
</dbReference>
<feature type="domain" description="Sigma-54 factor interaction" evidence="7">
    <location>
        <begin position="458"/>
        <end position="687"/>
    </location>
</feature>
<reference evidence="9" key="1">
    <citation type="submission" date="2013-04" db="EMBL/GenBank/DDBJ databases">
        <authorList>
            <person name="Harkins D.M."/>
            <person name="Durkin A.S."/>
            <person name="Selengut J.D."/>
            <person name="Sanka R."/>
            <person name="DePew J."/>
            <person name="Purushe J."/>
            <person name="Ahmed A."/>
            <person name="van der Linden H."/>
            <person name="Goris M.G.A."/>
            <person name="Hartskeerl R.A."/>
            <person name="Vinetz J.M."/>
            <person name="Sutton G.G."/>
            <person name="Nelson W.C."/>
            <person name="Fouts D.E."/>
        </authorList>
    </citation>
    <scope>NUCLEOTIDE SEQUENCE [LARGE SCALE GENOMIC DNA]</scope>
    <source>
        <strain evidence="9">BUT 6</strain>
    </source>
</reference>
<feature type="transmembrane region" description="Helical" evidence="6">
    <location>
        <begin position="202"/>
        <end position="226"/>
    </location>
</feature>
<dbReference type="PROSITE" id="PS00675">
    <property type="entry name" value="SIGMA54_INTERACT_1"/>
    <property type="match status" value="1"/>
</dbReference>
<dbReference type="SUPFAM" id="SSF52540">
    <property type="entry name" value="P-loop containing nucleoside triphosphate hydrolases"/>
    <property type="match status" value="1"/>
</dbReference>
<comment type="caution">
    <text evidence="9">The sequence shown here is derived from an EMBL/GenBank/DDBJ whole genome shotgun (WGS) entry which is preliminary data.</text>
</comment>
<dbReference type="SMART" id="SM00382">
    <property type="entry name" value="AAA"/>
    <property type="match status" value="1"/>
</dbReference>